<organism evidence="2 3">
    <name type="scientific">Bailinhaonella thermotolerans</name>
    <dbReference type="NCBI Taxonomy" id="1070861"/>
    <lineage>
        <taxon>Bacteria</taxon>
        <taxon>Bacillati</taxon>
        <taxon>Actinomycetota</taxon>
        <taxon>Actinomycetes</taxon>
        <taxon>Streptosporangiales</taxon>
        <taxon>Streptosporangiaceae</taxon>
        <taxon>Bailinhaonella</taxon>
    </lineage>
</organism>
<evidence type="ECO:0000313" key="3">
    <source>
        <dbReference type="Proteomes" id="UP000265768"/>
    </source>
</evidence>
<evidence type="ECO:0000256" key="1">
    <source>
        <dbReference type="SAM" id="Phobius"/>
    </source>
</evidence>
<name>A0A3A4AVX4_9ACTN</name>
<keyword evidence="1" id="KW-0812">Transmembrane</keyword>
<keyword evidence="1" id="KW-1133">Transmembrane helix</keyword>
<comment type="caution">
    <text evidence="2">The sequence shown here is derived from an EMBL/GenBank/DDBJ whole genome shotgun (WGS) entry which is preliminary data.</text>
</comment>
<keyword evidence="1" id="KW-0472">Membrane</keyword>
<gene>
    <name evidence="2" type="ORF">D5H75_07980</name>
</gene>
<dbReference type="OrthoDB" id="3474232at2"/>
<feature type="transmembrane region" description="Helical" evidence="1">
    <location>
        <begin position="20"/>
        <end position="40"/>
    </location>
</feature>
<dbReference type="RefSeq" id="WP_119925671.1">
    <property type="nucleotide sequence ID" value="NZ_QZEY01000002.1"/>
</dbReference>
<reference evidence="2 3" key="1">
    <citation type="submission" date="2018-09" db="EMBL/GenBank/DDBJ databases">
        <title>YIM 75507 draft genome.</title>
        <authorList>
            <person name="Tang S."/>
            <person name="Feng Y."/>
        </authorList>
    </citation>
    <scope>NUCLEOTIDE SEQUENCE [LARGE SCALE GENOMIC DNA]</scope>
    <source>
        <strain evidence="2 3">YIM 75507</strain>
    </source>
</reference>
<sequence length="258" mass="29405">MRRTLRRIGRDIRDRRNIDAYVITLAALVFAVLSVVGGLLTDELRWGIALSALSLLVYRITIPDHAVVTGLDHVLADRSAFVDRPLNERLARCRELWLFAPSGINFLSPENCEALRTAALSRPDGAVRVVILDPHAKPAVDIAARQLDDSLDFPLQRLRPAIHAVVQQLELMRDWDLPGSFQYRFMQYNPGFSLVAIDPAEKHGVVIVEFHGYHNESNSSRMHLEITREDSARWYAYWTDQFDRIWRAARPQTPARAS</sequence>
<evidence type="ECO:0000313" key="2">
    <source>
        <dbReference type="EMBL" id="RJL34370.1"/>
    </source>
</evidence>
<keyword evidence="3" id="KW-1185">Reference proteome</keyword>
<accession>A0A3A4AVX4</accession>
<proteinExistence type="predicted"/>
<protein>
    <submittedName>
        <fullName evidence="2">Uncharacterized protein</fullName>
    </submittedName>
</protein>
<dbReference type="EMBL" id="QZEY01000002">
    <property type="protein sequence ID" value="RJL34370.1"/>
    <property type="molecule type" value="Genomic_DNA"/>
</dbReference>
<dbReference type="AlphaFoldDB" id="A0A3A4AVX4"/>
<dbReference type="Proteomes" id="UP000265768">
    <property type="component" value="Unassembled WGS sequence"/>
</dbReference>